<dbReference type="NCBIfam" id="NF002115">
    <property type="entry name" value="PRK00951.2-5"/>
    <property type="match status" value="1"/>
</dbReference>
<dbReference type="KEGG" id="fcz:IMF26_05615"/>
<dbReference type="InterPro" id="IPR020568">
    <property type="entry name" value="Ribosomal_Su5_D2-typ_SF"/>
</dbReference>
<keyword evidence="5 6" id="KW-0456">Lyase</keyword>
<comment type="subcellular location">
    <subcellularLocation>
        <location evidence="6 7">Cytoplasm</location>
    </subcellularLocation>
</comment>
<reference evidence="8" key="2">
    <citation type="journal article" date="2023" name="Biology">
        <title>Prokaryotic Life Associated with Coal-Fire Gas Vents Revealed by Metagenomics.</title>
        <authorList>
            <person name="Kadnikov V.V."/>
            <person name="Mardanov A.V."/>
            <person name="Beletsky A.V."/>
            <person name="Karnachuk O.V."/>
            <person name="Ravin N.V."/>
        </authorList>
    </citation>
    <scope>NUCLEOTIDE SEQUENCE</scope>
    <source>
        <strain evidence="8">Bu02</strain>
    </source>
</reference>
<keyword evidence="3 6" id="KW-0028">Amino-acid biosynthesis</keyword>
<dbReference type="PANTHER" id="PTHR23133">
    <property type="entry name" value="IMIDAZOLEGLYCEROL-PHOSPHATE DEHYDRATASE HIS7"/>
    <property type="match status" value="1"/>
</dbReference>
<evidence type="ECO:0000256" key="5">
    <source>
        <dbReference type="ARBA" id="ARBA00023239"/>
    </source>
</evidence>
<evidence type="ECO:0000256" key="3">
    <source>
        <dbReference type="ARBA" id="ARBA00022605"/>
    </source>
</evidence>
<dbReference type="HAMAP" id="MF_00076">
    <property type="entry name" value="HisB"/>
    <property type="match status" value="1"/>
</dbReference>
<dbReference type="NCBIfam" id="NF002111">
    <property type="entry name" value="PRK00951.2-1"/>
    <property type="match status" value="1"/>
</dbReference>
<organism evidence="8">
    <name type="scientific">Candidatus Fermentithermobacillus carboniphilus</name>
    <dbReference type="NCBI Taxonomy" id="3085328"/>
    <lineage>
        <taxon>Bacteria</taxon>
        <taxon>Bacillati</taxon>
        <taxon>Bacillota</taxon>
        <taxon>Candidatus Fermentithermobacillia</taxon>
        <taxon>Candidatus Fermentithermobacillales</taxon>
        <taxon>Candidatus Fermentithermobacillaceae</taxon>
        <taxon>Candidatus Fermentithermobacillus</taxon>
    </lineage>
</organism>
<evidence type="ECO:0000256" key="4">
    <source>
        <dbReference type="ARBA" id="ARBA00023102"/>
    </source>
</evidence>
<dbReference type="PANTHER" id="PTHR23133:SF2">
    <property type="entry name" value="IMIDAZOLEGLYCEROL-PHOSPHATE DEHYDRATASE"/>
    <property type="match status" value="1"/>
</dbReference>
<dbReference type="SUPFAM" id="SSF54211">
    <property type="entry name" value="Ribosomal protein S5 domain 2-like"/>
    <property type="match status" value="2"/>
</dbReference>
<accession>A0AAT9L9A4</accession>
<gene>
    <name evidence="6 8" type="primary">hisB</name>
    <name evidence="8" type="ORF">IMF26_05615</name>
</gene>
<keyword evidence="6" id="KW-0963">Cytoplasm</keyword>
<evidence type="ECO:0000256" key="1">
    <source>
        <dbReference type="ARBA" id="ARBA00005047"/>
    </source>
</evidence>
<name>A0AAT9L9A4_9FIRM</name>
<dbReference type="NCBIfam" id="NF002114">
    <property type="entry name" value="PRK00951.2-4"/>
    <property type="match status" value="1"/>
</dbReference>
<dbReference type="Pfam" id="PF00475">
    <property type="entry name" value="IGPD"/>
    <property type="match status" value="1"/>
</dbReference>
<dbReference type="GO" id="GO:0005737">
    <property type="term" value="C:cytoplasm"/>
    <property type="evidence" value="ECO:0007669"/>
    <property type="project" value="UniProtKB-SubCell"/>
</dbReference>
<comment type="similarity">
    <text evidence="6 7">Belongs to the imidazoleglycerol-phosphate dehydratase family.</text>
</comment>
<dbReference type="InterPro" id="IPR038494">
    <property type="entry name" value="IGPD_sf"/>
</dbReference>
<dbReference type="NCBIfam" id="NF002107">
    <property type="entry name" value="PRK00951.1-2"/>
    <property type="match status" value="1"/>
</dbReference>
<comment type="pathway">
    <text evidence="1 6 7">Amino-acid biosynthesis; L-histidine biosynthesis; L-histidine from 5-phospho-alpha-D-ribose 1-diphosphate: step 6/9.</text>
</comment>
<dbReference type="FunFam" id="3.30.230.40:FF:000001">
    <property type="entry name" value="Imidazoleglycerol-phosphate dehydratase HisB"/>
    <property type="match status" value="1"/>
</dbReference>
<dbReference type="InterPro" id="IPR000807">
    <property type="entry name" value="ImidazoleglycerolP_deHydtase"/>
</dbReference>
<dbReference type="GO" id="GO:0004424">
    <property type="term" value="F:imidazoleglycerol-phosphate dehydratase activity"/>
    <property type="evidence" value="ECO:0007669"/>
    <property type="project" value="UniProtKB-UniRule"/>
</dbReference>
<dbReference type="EC" id="4.2.1.19" evidence="6 7"/>
<dbReference type="CDD" id="cd07914">
    <property type="entry name" value="IGPD"/>
    <property type="match status" value="1"/>
</dbReference>
<dbReference type="FunFam" id="3.30.230.40:FF:000003">
    <property type="entry name" value="Imidazoleglycerol-phosphate dehydratase HisB"/>
    <property type="match status" value="1"/>
</dbReference>
<evidence type="ECO:0000256" key="7">
    <source>
        <dbReference type="RuleBase" id="RU000599"/>
    </source>
</evidence>
<dbReference type="GO" id="GO:0000105">
    <property type="term" value="P:L-histidine biosynthetic process"/>
    <property type="evidence" value="ECO:0007669"/>
    <property type="project" value="UniProtKB-UniRule"/>
</dbReference>
<dbReference type="EMBL" id="CP062796">
    <property type="protein sequence ID" value="QUL97610.1"/>
    <property type="molecule type" value="Genomic_DNA"/>
</dbReference>
<dbReference type="Gene3D" id="3.30.230.40">
    <property type="entry name" value="Imidazole glycerol phosphate dehydratase, domain 1"/>
    <property type="match status" value="2"/>
</dbReference>
<comment type="catalytic activity">
    <reaction evidence="6 7">
        <text>D-erythro-1-(imidazol-4-yl)glycerol 3-phosphate = 3-(imidazol-4-yl)-2-oxopropyl phosphate + H2O</text>
        <dbReference type="Rhea" id="RHEA:11040"/>
        <dbReference type="ChEBI" id="CHEBI:15377"/>
        <dbReference type="ChEBI" id="CHEBI:57766"/>
        <dbReference type="ChEBI" id="CHEBI:58278"/>
        <dbReference type="EC" id="4.2.1.19"/>
    </reaction>
</comment>
<keyword evidence="4 6" id="KW-0368">Histidine biosynthesis</keyword>
<evidence type="ECO:0000256" key="6">
    <source>
        <dbReference type="HAMAP-Rule" id="MF_00076"/>
    </source>
</evidence>
<dbReference type="PROSITE" id="PS00955">
    <property type="entry name" value="IGP_DEHYDRATASE_2"/>
    <property type="match status" value="1"/>
</dbReference>
<sequence length="194" mass="21028">MRKNSVSRKTAETDIQLSLAIDGSGVSKIETGIGFLEHMLALFARHGSFDLEIKAAGDTYVDFHHLTEDIGICLGDAFRSALGDKTGINRYGTAFIPMDETLAMVSVDLSNRPYLVFNAAIPCAKVGDFHTELVEEFMKAFADHGGFTLHVNVLYGKNSHHIIEAIFKALGHAMKMAVSKNVGVEGVLSTKGLL</sequence>
<evidence type="ECO:0000256" key="2">
    <source>
        <dbReference type="ARBA" id="ARBA00016664"/>
    </source>
</evidence>
<protein>
    <recommendedName>
        <fullName evidence="2 6">Imidazoleglycerol-phosphate dehydratase</fullName>
        <shortName evidence="6">IGPD</shortName>
        <ecNumber evidence="6 7">4.2.1.19</ecNumber>
    </recommendedName>
</protein>
<dbReference type="PROSITE" id="PS00954">
    <property type="entry name" value="IGP_DEHYDRATASE_1"/>
    <property type="match status" value="1"/>
</dbReference>
<proteinExistence type="inferred from homology"/>
<dbReference type="AlphaFoldDB" id="A0AAT9L9A4"/>
<evidence type="ECO:0000313" key="8">
    <source>
        <dbReference type="EMBL" id="QUL97610.1"/>
    </source>
</evidence>
<dbReference type="InterPro" id="IPR020565">
    <property type="entry name" value="ImidazoleglycerP_deHydtase_CS"/>
</dbReference>
<reference evidence="8" key="1">
    <citation type="submission" date="2020-10" db="EMBL/GenBank/DDBJ databases">
        <authorList>
            <person name="Kadnikov V."/>
            <person name="Beletsky A.V."/>
            <person name="Mardanov A.V."/>
            <person name="Karnachuk O.V."/>
            <person name="Ravin N.V."/>
        </authorList>
    </citation>
    <scope>NUCLEOTIDE SEQUENCE</scope>
    <source>
        <strain evidence="8">Bu02</strain>
    </source>
</reference>